<dbReference type="GO" id="GO:0010605">
    <property type="term" value="P:negative regulation of macromolecule metabolic process"/>
    <property type="evidence" value="ECO:0007669"/>
    <property type="project" value="UniProtKB-ARBA"/>
</dbReference>
<comment type="similarity">
    <text evidence="1">Belongs to the DNA polymerase type-B-like family.</text>
</comment>
<dbReference type="Pfam" id="PF22600">
    <property type="entry name" value="MTPAP-like_central"/>
    <property type="match status" value="1"/>
</dbReference>
<feature type="domain" description="Poly(A) RNA polymerase mitochondrial-like central palm" evidence="7">
    <location>
        <begin position="277"/>
        <end position="418"/>
    </location>
</feature>
<feature type="compositionally biased region" description="Basic and acidic residues" evidence="5">
    <location>
        <begin position="34"/>
        <end position="48"/>
    </location>
</feature>
<dbReference type="PANTHER" id="PTHR23092">
    <property type="entry name" value="POLY(A) RNA POLYMERASE"/>
    <property type="match status" value="1"/>
</dbReference>
<evidence type="ECO:0000313" key="9">
    <source>
        <dbReference type="Proteomes" id="UP001148312"/>
    </source>
</evidence>
<dbReference type="Gene3D" id="3.30.460.10">
    <property type="entry name" value="Beta Polymerase, domain 2"/>
    <property type="match status" value="1"/>
</dbReference>
<feature type="region of interest" description="Disordered" evidence="5">
    <location>
        <begin position="184"/>
        <end position="239"/>
    </location>
</feature>
<sequence>MSRPFQFRGNGPPSRGARGRNPRHEFSFRPPPRHISERPLLRGVREPTPELLFPETEPKPAPKFASLENLSDSEEAEMELSDDEDSDAEARPRKKRVVGTDGQDESEQPLLASIPTPAPVTAPTPPQPKWSNPDPYTALPPPDDSQHKRVDVVKLIRKARLAAIPAEAKAKDAVADNDDFISLGAFGDTAGGPDEPEDQPPANAPTGPKASEVREPAAESRKRTRDDQPKPLTSKHGKPLRRFKMDGSILNEWLPFKDQNATPWMVSEPSLNVAARLQNEILAFYQWVKPQRFEQIVRQDVVDRLERAFQKRYSGVTVHAFGSFASGMYLPTADIDLVLLSTSFANKGIRAFGDRRGQIYAFAAFVRTSGLAVDGTVEAIAHARVPILKWVDKLTGLRVDLSFDNDSGLLANRTFQEWSEQYPMMPVLVSVVKQFLLLRGLNEVPTGGLGGFSITCIVTSLLQHMPRKEQENIGAILMEFFYFYGKIFNYEKTGIRMHPPGYYNKVGAQIYPVILPRPYVLTQSWLSQTFEKSDRLSIEDPNNPANDISGGTKEVELIFRTFRSAYWNLRDRMDWINDHGKRDASILDAITAANYDEYLDQRDQLRRIFDTAPQFAKYRQPPPPPPPLPAESPPPPPPTGPRHSRPAARR</sequence>
<dbReference type="InterPro" id="IPR045862">
    <property type="entry name" value="Trf4-like"/>
</dbReference>
<evidence type="ECO:0000259" key="7">
    <source>
        <dbReference type="Pfam" id="PF22600"/>
    </source>
</evidence>
<evidence type="ECO:0000256" key="3">
    <source>
        <dbReference type="ARBA" id="ARBA00022723"/>
    </source>
</evidence>
<dbReference type="GO" id="GO:1990817">
    <property type="term" value="F:poly(A) RNA polymerase activity"/>
    <property type="evidence" value="ECO:0007669"/>
    <property type="project" value="UniProtKB-EC"/>
</dbReference>
<name>A0A9W9XFT5_9EURO</name>
<reference evidence="8" key="1">
    <citation type="submission" date="2022-12" db="EMBL/GenBank/DDBJ databases">
        <authorList>
            <person name="Petersen C."/>
        </authorList>
    </citation>
    <scope>NUCLEOTIDE SEQUENCE</scope>
    <source>
        <strain evidence="8">IBT 30728</strain>
    </source>
</reference>
<feature type="compositionally biased region" description="Pro residues" evidence="5">
    <location>
        <begin position="620"/>
        <end position="640"/>
    </location>
</feature>
<dbReference type="GO" id="GO:0003729">
    <property type="term" value="F:mRNA binding"/>
    <property type="evidence" value="ECO:0007669"/>
    <property type="project" value="TreeGrafter"/>
</dbReference>
<dbReference type="InterPro" id="IPR002058">
    <property type="entry name" value="PAP_assoc"/>
</dbReference>
<evidence type="ECO:0000256" key="2">
    <source>
        <dbReference type="ARBA" id="ARBA00012388"/>
    </source>
</evidence>
<evidence type="ECO:0000256" key="5">
    <source>
        <dbReference type="SAM" id="MobiDB-lite"/>
    </source>
</evidence>
<feature type="region of interest" description="Disordered" evidence="5">
    <location>
        <begin position="1"/>
        <end position="151"/>
    </location>
</feature>
<dbReference type="Proteomes" id="UP001148312">
    <property type="component" value="Unassembled WGS sequence"/>
</dbReference>
<dbReference type="GO" id="GO:0046872">
    <property type="term" value="F:metal ion binding"/>
    <property type="evidence" value="ECO:0007669"/>
    <property type="project" value="UniProtKB-KW"/>
</dbReference>
<feature type="domain" description="PAP-associated" evidence="6">
    <location>
        <begin position="472"/>
        <end position="546"/>
    </location>
</feature>
<keyword evidence="3" id="KW-0479">Metal-binding</keyword>
<feature type="region of interest" description="Disordered" evidence="5">
    <location>
        <begin position="610"/>
        <end position="650"/>
    </location>
</feature>
<dbReference type="EMBL" id="JAPWDQ010000003">
    <property type="protein sequence ID" value="KAJ5491451.1"/>
    <property type="molecule type" value="Genomic_DNA"/>
</dbReference>
<dbReference type="GO" id="GO:0031499">
    <property type="term" value="C:TRAMP complex"/>
    <property type="evidence" value="ECO:0007669"/>
    <property type="project" value="TreeGrafter"/>
</dbReference>
<evidence type="ECO:0000256" key="1">
    <source>
        <dbReference type="ARBA" id="ARBA00008593"/>
    </source>
</evidence>
<feature type="compositionally biased region" description="Pro residues" evidence="5">
    <location>
        <begin position="116"/>
        <end position="128"/>
    </location>
</feature>
<dbReference type="CDD" id="cd05402">
    <property type="entry name" value="NT_PAP_TUTase"/>
    <property type="match status" value="1"/>
</dbReference>
<reference evidence="8" key="2">
    <citation type="journal article" date="2023" name="IMA Fungus">
        <title>Comparative genomic study of the Penicillium genus elucidates a diverse pangenome and 15 lateral gene transfer events.</title>
        <authorList>
            <person name="Petersen C."/>
            <person name="Sorensen T."/>
            <person name="Nielsen M.R."/>
            <person name="Sondergaard T.E."/>
            <person name="Sorensen J.L."/>
            <person name="Fitzpatrick D.A."/>
            <person name="Frisvad J.C."/>
            <person name="Nielsen K.L."/>
        </authorList>
    </citation>
    <scope>NUCLEOTIDE SEQUENCE</scope>
    <source>
        <strain evidence="8">IBT 30728</strain>
    </source>
</reference>
<dbReference type="InterPro" id="IPR043519">
    <property type="entry name" value="NT_sf"/>
</dbReference>
<proteinExistence type="inferred from homology"/>
<accession>A0A9W9XFT5</accession>
<dbReference type="FunFam" id="3.30.460.10:FF:000031">
    <property type="entry name" value="Topoisomerase family protein Trf4"/>
    <property type="match status" value="1"/>
</dbReference>
<dbReference type="Pfam" id="PF03828">
    <property type="entry name" value="PAP_assoc"/>
    <property type="match status" value="1"/>
</dbReference>
<feature type="compositionally biased region" description="Basic and acidic residues" evidence="5">
    <location>
        <begin position="211"/>
        <end position="229"/>
    </location>
</feature>
<protein>
    <recommendedName>
        <fullName evidence="2">polynucleotide adenylyltransferase</fullName>
        <ecNumber evidence="2">2.7.7.19</ecNumber>
    </recommendedName>
</protein>
<dbReference type="AlphaFoldDB" id="A0A9W9XFT5"/>
<dbReference type="GO" id="GO:0031123">
    <property type="term" value="P:RNA 3'-end processing"/>
    <property type="evidence" value="ECO:0007669"/>
    <property type="project" value="TreeGrafter"/>
</dbReference>
<dbReference type="EC" id="2.7.7.19" evidence="2"/>
<dbReference type="Gene3D" id="1.10.1410.10">
    <property type="match status" value="1"/>
</dbReference>
<dbReference type="GO" id="GO:0005730">
    <property type="term" value="C:nucleolus"/>
    <property type="evidence" value="ECO:0007669"/>
    <property type="project" value="TreeGrafter"/>
</dbReference>
<feature type="compositionally biased region" description="Acidic residues" evidence="5">
    <location>
        <begin position="71"/>
        <end position="87"/>
    </location>
</feature>
<organism evidence="8 9">
    <name type="scientific">Penicillium diatomitis</name>
    <dbReference type="NCBI Taxonomy" id="2819901"/>
    <lineage>
        <taxon>Eukaryota</taxon>
        <taxon>Fungi</taxon>
        <taxon>Dikarya</taxon>
        <taxon>Ascomycota</taxon>
        <taxon>Pezizomycotina</taxon>
        <taxon>Eurotiomycetes</taxon>
        <taxon>Eurotiomycetidae</taxon>
        <taxon>Eurotiales</taxon>
        <taxon>Aspergillaceae</taxon>
        <taxon>Penicillium</taxon>
    </lineage>
</organism>
<dbReference type="GeneID" id="81622870"/>
<gene>
    <name evidence="8" type="ORF">N7539_003018</name>
</gene>
<dbReference type="SUPFAM" id="SSF81301">
    <property type="entry name" value="Nucleotidyltransferase"/>
    <property type="match status" value="1"/>
</dbReference>
<dbReference type="RefSeq" id="XP_056792580.1">
    <property type="nucleotide sequence ID" value="XM_056932621.1"/>
</dbReference>
<evidence type="ECO:0000256" key="4">
    <source>
        <dbReference type="ARBA" id="ARBA00022842"/>
    </source>
</evidence>
<evidence type="ECO:0000313" key="8">
    <source>
        <dbReference type="EMBL" id="KAJ5491451.1"/>
    </source>
</evidence>
<keyword evidence="4" id="KW-0460">Magnesium</keyword>
<comment type="caution">
    <text evidence="8">The sequence shown here is derived from an EMBL/GenBank/DDBJ whole genome shotgun (WGS) entry which is preliminary data.</text>
</comment>
<keyword evidence="9" id="KW-1185">Reference proteome</keyword>
<dbReference type="InterPro" id="IPR054708">
    <property type="entry name" value="MTPAP-like_central"/>
</dbReference>
<evidence type="ECO:0000259" key="6">
    <source>
        <dbReference type="Pfam" id="PF03828"/>
    </source>
</evidence>
<dbReference type="PANTHER" id="PTHR23092:SF15">
    <property type="entry name" value="INACTIVE NON-CANONICAL POLY(A) RNA POLYMERASE PROTEIN TRF4-2-RELATED"/>
    <property type="match status" value="1"/>
</dbReference>
<dbReference type="GO" id="GO:0043634">
    <property type="term" value="P:polyadenylation-dependent ncRNA catabolic process"/>
    <property type="evidence" value="ECO:0007669"/>
    <property type="project" value="TreeGrafter"/>
</dbReference>
<dbReference type="SUPFAM" id="SSF81631">
    <property type="entry name" value="PAP/OAS1 substrate-binding domain"/>
    <property type="match status" value="1"/>
</dbReference>